<gene>
    <name evidence="2" type="ORF">BFS35_010650</name>
</gene>
<organism evidence="2 3">
    <name type="scientific">Macrococcoides goetzii</name>
    <dbReference type="NCBI Taxonomy" id="1891097"/>
    <lineage>
        <taxon>Bacteria</taxon>
        <taxon>Bacillati</taxon>
        <taxon>Bacillota</taxon>
        <taxon>Bacilli</taxon>
        <taxon>Bacillales</taxon>
        <taxon>Staphylococcaceae</taxon>
        <taxon>Macrococcoides</taxon>
    </lineage>
</organism>
<sequence>MAEINIRKAELRDIVAIEHIQQHALAVLVNPEALDPVPIDELKEEIKAGLMAVAEIDGEVGAFRTMHIPTDDYLGPYAGIDDAEAAGLIYSDITIVDPDYRGLSLQRKLGEWLFNEVEINYKRIMATVHPDNTPSLKDKFHLGMHIIAMDRLYGGKLRFIFMKDLTQKYDVLDVVEVEREELEQIQVLLDQGYRGVGLDANKLQLGKFDTTTYV</sequence>
<proteinExistence type="predicted"/>
<dbReference type="SUPFAM" id="SSF55729">
    <property type="entry name" value="Acyl-CoA N-acyltransferases (Nat)"/>
    <property type="match status" value="1"/>
</dbReference>
<dbReference type="InterPro" id="IPR000182">
    <property type="entry name" value="GNAT_dom"/>
</dbReference>
<dbReference type="GO" id="GO:0016747">
    <property type="term" value="F:acyltransferase activity, transferring groups other than amino-acyl groups"/>
    <property type="evidence" value="ECO:0007669"/>
    <property type="project" value="InterPro"/>
</dbReference>
<dbReference type="Proteomes" id="UP000229523">
    <property type="component" value="Unassembled WGS sequence"/>
</dbReference>
<dbReference type="RefSeq" id="WP_099581525.1">
    <property type="nucleotide sequence ID" value="NZ_MJBI02000005.1"/>
</dbReference>
<protein>
    <submittedName>
        <fullName evidence="2">N-acetyltransferase</fullName>
    </submittedName>
</protein>
<dbReference type="PROSITE" id="PS51186">
    <property type="entry name" value="GNAT"/>
    <property type="match status" value="1"/>
</dbReference>
<reference evidence="2 3" key="1">
    <citation type="journal article" date="2018" name="Front. Microbiol.">
        <title>Description and Comparative Genomics of Macrococcus caseolyticus subsp. hominis subsp. nov., Macrococcus goetzii sp. nov., Macrococcus epidermidis sp. nov., and Macrococcus bohemicus sp. nov., Novel Macrococci From Human Clinical Material With Virulence Potential and Suspected Uptake of Foreign DNA by Natural Transformation.</title>
        <authorList>
            <person name="Maslanova I."/>
            <person name="Wertheimer Z."/>
            <person name="Sedlacek I."/>
            <person name="Svec P."/>
            <person name="Indrakova A."/>
            <person name="Kovarovic V."/>
            <person name="Schumann P."/>
            <person name="Sproer C."/>
            <person name="Kralova S."/>
            <person name="Sedo O."/>
            <person name="Kristofova L."/>
            <person name="Vrbovska V."/>
            <person name="Fuzik T."/>
            <person name="Petras P."/>
            <person name="Zdrahal Z."/>
            <person name="Ruzickova V."/>
            <person name="Doskar J."/>
            <person name="Pantucek R."/>
        </authorList>
    </citation>
    <scope>NUCLEOTIDE SEQUENCE [LARGE SCALE GENOMIC DNA]</scope>
    <source>
        <strain evidence="2 3">CCM 4927</strain>
    </source>
</reference>
<dbReference type="Gene3D" id="3.40.630.30">
    <property type="match status" value="1"/>
</dbReference>
<feature type="domain" description="N-acetyltransferase" evidence="1">
    <location>
        <begin position="4"/>
        <end position="166"/>
    </location>
</feature>
<evidence type="ECO:0000313" key="2">
    <source>
        <dbReference type="EMBL" id="RAI79906.1"/>
    </source>
</evidence>
<dbReference type="EMBL" id="MJBI02000005">
    <property type="protein sequence ID" value="RAI79906.1"/>
    <property type="molecule type" value="Genomic_DNA"/>
</dbReference>
<dbReference type="AlphaFoldDB" id="A0A395G7D1"/>
<dbReference type="InterPro" id="IPR016181">
    <property type="entry name" value="Acyl_CoA_acyltransferase"/>
</dbReference>
<keyword evidence="3" id="KW-1185">Reference proteome</keyword>
<evidence type="ECO:0000259" key="1">
    <source>
        <dbReference type="PROSITE" id="PS51186"/>
    </source>
</evidence>
<name>A0A395G7D1_9STAP</name>
<comment type="caution">
    <text evidence="2">The sequence shown here is derived from an EMBL/GenBank/DDBJ whole genome shotgun (WGS) entry which is preliminary data.</text>
</comment>
<evidence type="ECO:0000313" key="3">
    <source>
        <dbReference type="Proteomes" id="UP000229523"/>
    </source>
</evidence>
<accession>A0A395G7D1</accession>